<evidence type="ECO:0000313" key="2">
    <source>
        <dbReference type="Proteomes" id="UP000011996"/>
    </source>
</evidence>
<protein>
    <submittedName>
        <fullName evidence="1">Uncharacterized protein</fullName>
    </submittedName>
</protein>
<comment type="caution">
    <text evidence="1">The sequence shown here is derived from an EMBL/GenBank/DDBJ whole genome shotgun (WGS) entry which is preliminary data.</text>
</comment>
<evidence type="ECO:0000313" key="1">
    <source>
        <dbReference type="EMBL" id="EMI24608.1"/>
    </source>
</evidence>
<organism evidence="1 2">
    <name type="scientific">Rhodopirellula europaea SH398</name>
    <dbReference type="NCBI Taxonomy" id="1263868"/>
    <lineage>
        <taxon>Bacteria</taxon>
        <taxon>Pseudomonadati</taxon>
        <taxon>Planctomycetota</taxon>
        <taxon>Planctomycetia</taxon>
        <taxon>Pirellulales</taxon>
        <taxon>Pirellulaceae</taxon>
        <taxon>Rhodopirellula</taxon>
    </lineage>
</organism>
<dbReference type="Proteomes" id="UP000011996">
    <property type="component" value="Unassembled WGS sequence"/>
</dbReference>
<proteinExistence type="predicted"/>
<dbReference type="PATRIC" id="fig|1263868.3.peg.5414"/>
<dbReference type="EMBL" id="ANOF01000155">
    <property type="protein sequence ID" value="EMI24608.1"/>
    <property type="molecule type" value="Genomic_DNA"/>
</dbReference>
<accession>M5RZ27</accession>
<reference evidence="1 2" key="1">
    <citation type="journal article" date="2013" name="Mar. Genomics">
        <title>Expression of sulfatases in Rhodopirellula baltica and the diversity of sulfatases in the genus Rhodopirellula.</title>
        <authorList>
            <person name="Wegner C.E."/>
            <person name="Richter-Heitmann T."/>
            <person name="Klindworth A."/>
            <person name="Klockow C."/>
            <person name="Richter M."/>
            <person name="Achstetter T."/>
            <person name="Glockner F.O."/>
            <person name="Harder J."/>
        </authorList>
    </citation>
    <scope>NUCLEOTIDE SEQUENCE [LARGE SCALE GENOMIC DNA]</scope>
    <source>
        <strain evidence="1 2">SH398</strain>
    </source>
</reference>
<sequence>MPVKGNSNQLILTITLNSGRTQTVLVSVKKAGDGQIIEVKSRCGLVKSAAMVRSSLSRNLNGPLGGVAMSKVDGHALLDCVQRLVVPPGVGVNIGELLNTISSIGVQADVIERKLGHADVF</sequence>
<name>M5RZ27_9BACT</name>
<dbReference type="AlphaFoldDB" id="M5RZ27"/>
<dbReference type="STRING" id="1263868.RESH_04979"/>
<gene>
    <name evidence="1" type="ORF">RESH_04979</name>
</gene>